<reference evidence="2" key="1">
    <citation type="submission" date="2023-12" db="EMBL/GenBank/DDBJ databases">
        <title>Genome assembly of Anisodus tanguticus.</title>
        <authorList>
            <person name="Wang Y.-J."/>
        </authorList>
    </citation>
    <scope>NUCLEOTIDE SEQUENCE</scope>
    <source>
        <strain evidence="2">KB-2021</strain>
        <tissue evidence="2">Leaf</tissue>
    </source>
</reference>
<accession>A0AAE1V942</accession>
<comment type="caution">
    <text evidence="2">The sequence shown here is derived from an EMBL/GenBank/DDBJ whole genome shotgun (WGS) entry which is preliminary data.</text>
</comment>
<proteinExistence type="predicted"/>
<evidence type="ECO:0000313" key="2">
    <source>
        <dbReference type="EMBL" id="KAK4352854.1"/>
    </source>
</evidence>
<keyword evidence="3" id="KW-1185">Reference proteome</keyword>
<feature type="region of interest" description="Disordered" evidence="1">
    <location>
        <begin position="106"/>
        <end position="126"/>
    </location>
</feature>
<feature type="compositionally biased region" description="Basic and acidic residues" evidence="1">
    <location>
        <begin position="51"/>
        <end position="70"/>
    </location>
</feature>
<evidence type="ECO:0000256" key="1">
    <source>
        <dbReference type="SAM" id="MobiDB-lite"/>
    </source>
</evidence>
<evidence type="ECO:0000313" key="3">
    <source>
        <dbReference type="Proteomes" id="UP001291623"/>
    </source>
</evidence>
<organism evidence="2 3">
    <name type="scientific">Anisodus tanguticus</name>
    <dbReference type="NCBI Taxonomy" id="243964"/>
    <lineage>
        <taxon>Eukaryota</taxon>
        <taxon>Viridiplantae</taxon>
        <taxon>Streptophyta</taxon>
        <taxon>Embryophyta</taxon>
        <taxon>Tracheophyta</taxon>
        <taxon>Spermatophyta</taxon>
        <taxon>Magnoliopsida</taxon>
        <taxon>eudicotyledons</taxon>
        <taxon>Gunneridae</taxon>
        <taxon>Pentapetalae</taxon>
        <taxon>asterids</taxon>
        <taxon>lamiids</taxon>
        <taxon>Solanales</taxon>
        <taxon>Solanaceae</taxon>
        <taxon>Solanoideae</taxon>
        <taxon>Hyoscyameae</taxon>
        <taxon>Anisodus</taxon>
    </lineage>
</organism>
<gene>
    <name evidence="2" type="ORF">RND71_028372</name>
</gene>
<dbReference type="EMBL" id="JAVYJV010000015">
    <property type="protein sequence ID" value="KAK4352854.1"/>
    <property type="molecule type" value="Genomic_DNA"/>
</dbReference>
<dbReference type="AlphaFoldDB" id="A0AAE1V942"/>
<name>A0AAE1V942_9SOLA</name>
<dbReference type="Proteomes" id="UP001291623">
    <property type="component" value="Unassembled WGS sequence"/>
</dbReference>
<feature type="region of interest" description="Disordered" evidence="1">
    <location>
        <begin position="28"/>
        <end position="85"/>
    </location>
</feature>
<protein>
    <submittedName>
        <fullName evidence="2">Uncharacterized protein</fullName>
    </submittedName>
</protein>
<sequence>MLSFAPDYTPSGEYEELLIMHVPQCPKQTVPTCGARSRGRQGEAGNRRVRGRVDHQLVDQDDVVADREPDAPTTDKPSSSLPAVDPYYPIGALEAEDAVETQVAIAQSRSKRERRATRCGMGGHRY</sequence>